<dbReference type="EMBL" id="AP022587">
    <property type="protein sequence ID" value="BBY23455.1"/>
    <property type="molecule type" value="Genomic_DNA"/>
</dbReference>
<reference evidence="2 3" key="1">
    <citation type="journal article" date="2019" name="Emerg. Microbes Infect.">
        <title>Comprehensive subspecies identification of 175 nontuberculous mycobacteria species based on 7547 genomic profiles.</title>
        <authorList>
            <person name="Matsumoto Y."/>
            <person name="Kinjo T."/>
            <person name="Motooka D."/>
            <person name="Nabeya D."/>
            <person name="Jung N."/>
            <person name="Uechi K."/>
            <person name="Horii T."/>
            <person name="Iida T."/>
            <person name="Fujita J."/>
            <person name="Nakamura S."/>
        </authorList>
    </citation>
    <scope>NUCLEOTIDE SEQUENCE [LARGE SCALE GENOMIC DNA]</scope>
    <source>
        <strain evidence="2 3">JCM 17783</strain>
    </source>
</reference>
<name>A0A7I7QAY5_9MYCO</name>
<protein>
    <submittedName>
        <fullName evidence="2">Uncharacterized protein</fullName>
    </submittedName>
</protein>
<dbReference type="KEGG" id="msto:MSTO_36600"/>
<gene>
    <name evidence="2" type="ORF">MSTO_36600</name>
</gene>
<dbReference type="AlphaFoldDB" id="A0A7I7QAY5"/>
<keyword evidence="3" id="KW-1185">Reference proteome</keyword>
<accession>A0A7I7QAY5</accession>
<sequence length="98" mass="11103">MIDTTSQIKDHPATPQRNLDIKVDLRVIPMCTSRIHDDPSWRTERRRRSVRQQYPPAHTEVGSVDRDRMVGQFHDNLVAIGLNDIQTPLRAFAATGGG</sequence>
<dbReference type="Proteomes" id="UP000467130">
    <property type="component" value="Chromosome"/>
</dbReference>
<evidence type="ECO:0000313" key="3">
    <source>
        <dbReference type="Proteomes" id="UP000467130"/>
    </source>
</evidence>
<evidence type="ECO:0000256" key="1">
    <source>
        <dbReference type="SAM" id="MobiDB-lite"/>
    </source>
</evidence>
<proteinExistence type="predicted"/>
<evidence type="ECO:0000313" key="2">
    <source>
        <dbReference type="EMBL" id="BBY23455.1"/>
    </source>
</evidence>
<organism evidence="2 3">
    <name type="scientific">Mycobacterium stomatepiae</name>
    <dbReference type="NCBI Taxonomy" id="470076"/>
    <lineage>
        <taxon>Bacteria</taxon>
        <taxon>Bacillati</taxon>
        <taxon>Actinomycetota</taxon>
        <taxon>Actinomycetes</taxon>
        <taxon>Mycobacteriales</taxon>
        <taxon>Mycobacteriaceae</taxon>
        <taxon>Mycobacterium</taxon>
        <taxon>Mycobacterium simiae complex</taxon>
    </lineage>
</organism>
<feature type="region of interest" description="Disordered" evidence="1">
    <location>
        <begin position="37"/>
        <end position="61"/>
    </location>
</feature>